<protein>
    <submittedName>
        <fullName evidence="1">Uncharacterized protein</fullName>
    </submittedName>
</protein>
<comment type="caution">
    <text evidence="1">The sequence shown here is derived from an EMBL/GenBank/DDBJ whole genome shotgun (WGS) entry which is preliminary data.</text>
</comment>
<accession>A0AAD5QGS5</accession>
<dbReference type="Proteomes" id="UP001196413">
    <property type="component" value="Unassembled WGS sequence"/>
</dbReference>
<sequence length="51" mass="5939">MSFGTHTDDCTEDAIYRRFIEERSGNESGFFVAWISMPPRNDQVARLEKKV</sequence>
<gene>
    <name evidence="1" type="ORF">KIN20_002475</name>
</gene>
<proteinExistence type="predicted"/>
<evidence type="ECO:0000313" key="2">
    <source>
        <dbReference type="Proteomes" id="UP001196413"/>
    </source>
</evidence>
<dbReference type="EMBL" id="JAHQIW010000310">
    <property type="protein sequence ID" value="KAJ1347425.1"/>
    <property type="molecule type" value="Genomic_DNA"/>
</dbReference>
<name>A0AAD5QGS5_PARTN</name>
<evidence type="ECO:0000313" key="1">
    <source>
        <dbReference type="EMBL" id="KAJ1347425.1"/>
    </source>
</evidence>
<organism evidence="1 2">
    <name type="scientific">Parelaphostrongylus tenuis</name>
    <name type="common">Meningeal worm</name>
    <dbReference type="NCBI Taxonomy" id="148309"/>
    <lineage>
        <taxon>Eukaryota</taxon>
        <taxon>Metazoa</taxon>
        <taxon>Ecdysozoa</taxon>
        <taxon>Nematoda</taxon>
        <taxon>Chromadorea</taxon>
        <taxon>Rhabditida</taxon>
        <taxon>Rhabditina</taxon>
        <taxon>Rhabditomorpha</taxon>
        <taxon>Strongyloidea</taxon>
        <taxon>Metastrongylidae</taxon>
        <taxon>Parelaphostrongylus</taxon>
    </lineage>
</organism>
<dbReference type="AlphaFoldDB" id="A0AAD5QGS5"/>
<reference evidence="1" key="1">
    <citation type="submission" date="2021-06" db="EMBL/GenBank/DDBJ databases">
        <title>Parelaphostrongylus tenuis whole genome reference sequence.</title>
        <authorList>
            <person name="Garwood T.J."/>
            <person name="Larsen P.A."/>
            <person name="Fountain-Jones N.M."/>
            <person name="Garbe J.R."/>
            <person name="Macchietto M.G."/>
            <person name="Kania S.A."/>
            <person name="Gerhold R.W."/>
            <person name="Richards J.E."/>
            <person name="Wolf T.M."/>
        </authorList>
    </citation>
    <scope>NUCLEOTIDE SEQUENCE</scope>
    <source>
        <strain evidence="1">MNPRO001-30</strain>
        <tissue evidence="1">Meninges</tissue>
    </source>
</reference>
<keyword evidence="2" id="KW-1185">Reference proteome</keyword>